<evidence type="ECO:0000313" key="3">
    <source>
        <dbReference type="EMBL" id="MTB96579.1"/>
    </source>
</evidence>
<name>A0A6I3JER9_9ACTN</name>
<keyword evidence="2" id="KW-1133">Transmembrane helix</keyword>
<accession>A0A6I3JER9</accession>
<evidence type="ECO:0000256" key="1">
    <source>
        <dbReference type="SAM" id="MobiDB-lite"/>
    </source>
</evidence>
<feature type="transmembrane region" description="Helical" evidence="2">
    <location>
        <begin position="150"/>
        <end position="169"/>
    </location>
</feature>
<dbReference type="PANTHER" id="PTHR37422">
    <property type="entry name" value="TEICHURONIC ACID BIOSYNTHESIS PROTEIN TUAE"/>
    <property type="match status" value="1"/>
</dbReference>
<organism evidence="3 4">
    <name type="scientific">Nocardioides marmotae</name>
    <dbReference type="NCBI Taxonomy" id="2663857"/>
    <lineage>
        <taxon>Bacteria</taxon>
        <taxon>Bacillati</taxon>
        <taxon>Actinomycetota</taxon>
        <taxon>Actinomycetes</taxon>
        <taxon>Propionibacteriales</taxon>
        <taxon>Nocardioidaceae</taxon>
        <taxon>Nocardioides</taxon>
    </lineage>
</organism>
<feature type="region of interest" description="Disordered" evidence="1">
    <location>
        <begin position="1"/>
        <end position="28"/>
    </location>
</feature>
<evidence type="ECO:0000256" key="2">
    <source>
        <dbReference type="SAM" id="Phobius"/>
    </source>
</evidence>
<dbReference type="PANTHER" id="PTHR37422:SF13">
    <property type="entry name" value="LIPOPOLYSACCHARIDE BIOSYNTHESIS PROTEIN PA4999-RELATED"/>
    <property type="match status" value="1"/>
</dbReference>
<feature type="transmembrane region" description="Helical" evidence="2">
    <location>
        <begin position="384"/>
        <end position="407"/>
    </location>
</feature>
<feature type="transmembrane region" description="Helical" evidence="2">
    <location>
        <begin position="292"/>
        <end position="313"/>
    </location>
</feature>
<proteinExistence type="predicted"/>
<reference evidence="3 4" key="1">
    <citation type="submission" date="2019-10" db="EMBL/GenBank/DDBJ databases">
        <title>Nocardioides novel species isolated from the excrement of Marmot.</title>
        <authorList>
            <person name="Zhang G."/>
        </authorList>
    </citation>
    <scope>NUCLEOTIDE SEQUENCE [LARGE SCALE GENOMIC DNA]</scope>
    <source>
        <strain evidence="4">zg-579</strain>
    </source>
</reference>
<feature type="transmembrane region" description="Helical" evidence="2">
    <location>
        <begin position="47"/>
        <end position="67"/>
    </location>
</feature>
<feature type="transmembrane region" description="Helical" evidence="2">
    <location>
        <begin position="218"/>
        <end position="238"/>
    </location>
</feature>
<feature type="transmembrane region" description="Helical" evidence="2">
    <location>
        <begin position="268"/>
        <end position="285"/>
    </location>
</feature>
<feature type="transmembrane region" description="Helical" evidence="2">
    <location>
        <begin position="245"/>
        <end position="262"/>
    </location>
</feature>
<comment type="caution">
    <text evidence="3">The sequence shown here is derived from an EMBL/GenBank/DDBJ whole genome shotgun (WGS) entry which is preliminary data.</text>
</comment>
<gene>
    <name evidence="3" type="ORF">GGQ22_16000</name>
</gene>
<sequence length="704" mass="74478">MPATAMPAPPAAPPAPPAPSRSEPRAGRAGLGGPAWPLVLLLAGYPAWWLLGVDSFLPLALAVPMLLQLRRRPTLLLPAGLGLWLLFCCWVVVGVVLLWTDAPGAIPGGGGSSRLLVFGFRLAWYVACGVVLVWVANLRREDLPDERARGLLAWLFVLCTAGGIVGLLWPEIEVTSLTESLLPAGLRNNAFVASLVHPQVANVQDVLGRPEPRPKAPFAFTNTWGSCLSLALVFLLALDRRRRRWLRLAVPLVLVVAAWPVAYSLNRGLWGSLAIGLVVLVVLRARRGDPKAATALVLATVVGIVALVASPLADVYGDRFENQHSNNRRSQLLITTTTSVSQASPIAGLGSTRDVQGSFASISGAATPECPACGVPPLGTQGQLWLVLFSQGWIGLGLFLAFLVAALARARRCRTTTEVTCAFVVLFLLIQLPVYDTLGMPLFLVMIAIGLLTREQAAAGDQRHRRIATPDLGRALRRGAPVVAATTVAGALIGTVLAAAPASAMHRAETRVLLTPAPVYLSTGNPDTPLDADGEADPPGEVTVDTEAALLLSEESLRRAAAATGQEVDTLREAVAVTAPPRSHVLRLTVDLPDAGDAELAAAAVAASYLDSRAAFLTQRRDDLVRSLTRQLAQLNPVLVMLRSQRAQILREIDYLETSRPSVGEVIGAGAATRLPSKAEVPIASGAGLGLLAGVLLARRRRRA</sequence>
<dbReference type="RefSeq" id="WP_154616436.1">
    <property type="nucleotide sequence ID" value="NZ_CP053660.1"/>
</dbReference>
<evidence type="ECO:0000313" key="4">
    <source>
        <dbReference type="Proteomes" id="UP000433406"/>
    </source>
</evidence>
<dbReference type="EMBL" id="WLCI01000016">
    <property type="protein sequence ID" value="MTB96579.1"/>
    <property type="molecule type" value="Genomic_DNA"/>
</dbReference>
<feature type="transmembrane region" description="Helical" evidence="2">
    <location>
        <begin position="118"/>
        <end position="138"/>
    </location>
</feature>
<keyword evidence="2" id="KW-0472">Membrane</keyword>
<dbReference type="Proteomes" id="UP000433406">
    <property type="component" value="Unassembled WGS sequence"/>
</dbReference>
<keyword evidence="2" id="KW-0812">Transmembrane</keyword>
<feature type="transmembrane region" description="Helical" evidence="2">
    <location>
        <begin position="480"/>
        <end position="500"/>
    </location>
</feature>
<feature type="transmembrane region" description="Helical" evidence="2">
    <location>
        <begin position="419"/>
        <end position="435"/>
    </location>
</feature>
<dbReference type="AlphaFoldDB" id="A0A6I3JER9"/>
<protein>
    <submittedName>
        <fullName evidence="3">Uncharacterized protein</fullName>
    </submittedName>
</protein>
<feature type="transmembrane region" description="Helical" evidence="2">
    <location>
        <begin position="74"/>
        <end position="98"/>
    </location>
</feature>
<feature type="compositionally biased region" description="Pro residues" evidence="1">
    <location>
        <begin position="7"/>
        <end position="19"/>
    </location>
</feature>
<dbReference type="InterPro" id="IPR051533">
    <property type="entry name" value="WaaL-like"/>
</dbReference>
<keyword evidence="4" id="KW-1185">Reference proteome</keyword>